<dbReference type="Pfam" id="PF24837">
    <property type="entry name" value="AMIN-like"/>
    <property type="match status" value="1"/>
</dbReference>
<organism evidence="3 4">
    <name type="scientific">Kribbella orskensis</name>
    <dbReference type="NCBI Taxonomy" id="2512216"/>
    <lineage>
        <taxon>Bacteria</taxon>
        <taxon>Bacillati</taxon>
        <taxon>Actinomycetota</taxon>
        <taxon>Actinomycetes</taxon>
        <taxon>Propionibacteriales</taxon>
        <taxon>Kribbellaceae</taxon>
        <taxon>Kribbella</taxon>
    </lineage>
</organism>
<keyword evidence="4" id="KW-1185">Reference proteome</keyword>
<reference evidence="3 4" key="1">
    <citation type="journal article" date="2015" name="Stand. Genomic Sci.">
        <title>Genomic Encyclopedia of Bacterial and Archaeal Type Strains, Phase III: the genomes of soil and plant-associated and newly described type strains.</title>
        <authorList>
            <person name="Whitman W.B."/>
            <person name="Woyke T."/>
            <person name="Klenk H.P."/>
            <person name="Zhou Y."/>
            <person name="Lilburn T.G."/>
            <person name="Beck B.J."/>
            <person name="De Vos P."/>
            <person name="Vandamme P."/>
            <person name="Eisen J.A."/>
            <person name="Garrity G."/>
            <person name="Hugenholtz P."/>
            <person name="Kyrpides N.C."/>
        </authorList>
    </citation>
    <scope>NUCLEOTIDE SEQUENCE [LARGE SCALE GENOMIC DNA]</scope>
    <source>
        <strain evidence="3 4">VKM Ac-2538</strain>
    </source>
</reference>
<name>A0ABY2BNQ9_9ACTN</name>
<feature type="domain" description="AMIN-like" evidence="2">
    <location>
        <begin position="75"/>
        <end position="205"/>
    </location>
</feature>
<dbReference type="Proteomes" id="UP000295818">
    <property type="component" value="Unassembled WGS sequence"/>
</dbReference>
<protein>
    <recommendedName>
        <fullName evidence="2">AMIN-like domain-containing protein</fullName>
    </recommendedName>
</protein>
<feature type="signal peptide" evidence="1">
    <location>
        <begin position="1"/>
        <end position="38"/>
    </location>
</feature>
<evidence type="ECO:0000313" key="3">
    <source>
        <dbReference type="EMBL" id="TCO25938.1"/>
    </source>
</evidence>
<dbReference type="InterPro" id="IPR056303">
    <property type="entry name" value="AMIN-like"/>
</dbReference>
<sequence>MKHFHTIRNPLHRPIRTAFAVLAIAAVPAAAIAVPALAGQTTTTNTTATMAAATTKCPTGWGSLPEANNKMSAAKLTNVRTGRHACFDRIVFDLAGKPTGYHVSYVKNVYTDGQGALVPLRGGAKLQLVVRGADYNDAGVSTYKPANRRELTNVTGYQTFRQVAYAGSFEGQTTIGLGVRARLPFRVLTLTGPGNTSRVVVDVAHRW</sequence>
<keyword evidence="1" id="KW-0732">Signal</keyword>
<accession>A0ABY2BNQ9</accession>
<dbReference type="EMBL" id="SLWM01000004">
    <property type="protein sequence ID" value="TCO25938.1"/>
    <property type="molecule type" value="Genomic_DNA"/>
</dbReference>
<evidence type="ECO:0000259" key="2">
    <source>
        <dbReference type="Pfam" id="PF24837"/>
    </source>
</evidence>
<comment type="caution">
    <text evidence="3">The sequence shown here is derived from an EMBL/GenBank/DDBJ whole genome shotgun (WGS) entry which is preliminary data.</text>
</comment>
<evidence type="ECO:0000256" key="1">
    <source>
        <dbReference type="SAM" id="SignalP"/>
    </source>
</evidence>
<proteinExistence type="predicted"/>
<gene>
    <name evidence="3" type="ORF">EV644_104442</name>
</gene>
<evidence type="ECO:0000313" key="4">
    <source>
        <dbReference type="Proteomes" id="UP000295818"/>
    </source>
</evidence>
<dbReference type="RefSeq" id="WP_199239810.1">
    <property type="nucleotide sequence ID" value="NZ_SLWM01000004.1"/>
</dbReference>
<feature type="chain" id="PRO_5045974434" description="AMIN-like domain-containing protein" evidence="1">
    <location>
        <begin position="39"/>
        <end position="207"/>
    </location>
</feature>